<dbReference type="NCBIfam" id="NF006534">
    <property type="entry name" value="PRK09014.1"/>
    <property type="match status" value="1"/>
</dbReference>
<dbReference type="AlphaFoldDB" id="A0A1M6RVM4"/>
<dbReference type="GO" id="GO:0005829">
    <property type="term" value="C:cytosol"/>
    <property type="evidence" value="ECO:0007669"/>
    <property type="project" value="TreeGrafter"/>
</dbReference>
<evidence type="ECO:0000256" key="3">
    <source>
        <dbReference type="ARBA" id="ARBA00023163"/>
    </source>
</evidence>
<dbReference type="PANTHER" id="PTHR30265">
    <property type="entry name" value="RHO-INTERACTING TRANSCRIPTION TERMINATION FACTOR NUSG"/>
    <property type="match status" value="1"/>
</dbReference>
<keyword evidence="1" id="KW-0889">Transcription antitermination</keyword>
<dbReference type="GO" id="GO:0006354">
    <property type="term" value="P:DNA-templated transcription elongation"/>
    <property type="evidence" value="ECO:0007669"/>
    <property type="project" value="InterPro"/>
</dbReference>
<dbReference type="Gene3D" id="3.30.70.940">
    <property type="entry name" value="NusG, N-terminal domain"/>
    <property type="match status" value="1"/>
</dbReference>
<dbReference type="SUPFAM" id="SSF82679">
    <property type="entry name" value="N-utilization substance G protein NusG, N-terminal domain"/>
    <property type="match status" value="1"/>
</dbReference>
<proteinExistence type="predicted"/>
<dbReference type="GO" id="GO:0031564">
    <property type="term" value="P:transcription antitermination"/>
    <property type="evidence" value="ECO:0007669"/>
    <property type="project" value="UniProtKB-KW"/>
</dbReference>
<dbReference type="STRING" id="564117.SAMN05216369_1700"/>
<keyword evidence="3" id="KW-0804">Transcription</keyword>
<evidence type="ECO:0000313" key="6">
    <source>
        <dbReference type="Proteomes" id="UP000184497"/>
    </source>
</evidence>
<evidence type="ECO:0000256" key="2">
    <source>
        <dbReference type="ARBA" id="ARBA00023015"/>
    </source>
</evidence>
<dbReference type="Proteomes" id="UP000184497">
    <property type="component" value="Unassembled WGS sequence"/>
</dbReference>
<name>A0A1M6RVM4_9GAMM</name>
<gene>
    <name evidence="5" type="ORF">SAMN05216369_1700</name>
</gene>
<dbReference type="PANTHER" id="PTHR30265:SF7">
    <property type="entry name" value="TRANSCRIPTION ANTITERMINATION PROTEIN RFAH"/>
    <property type="match status" value="1"/>
</dbReference>
<dbReference type="SUPFAM" id="SSF50104">
    <property type="entry name" value="Translation proteins SH3-like domain"/>
    <property type="match status" value="1"/>
</dbReference>
<evidence type="ECO:0000259" key="4">
    <source>
        <dbReference type="SMART" id="SM00738"/>
    </source>
</evidence>
<dbReference type="SMART" id="SM00738">
    <property type="entry name" value="NGN"/>
    <property type="match status" value="1"/>
</dbReference>
<dbReference type="InterPro" id="IPR043425">
    <property type="entry name" value="NusG-like"/>
</dbReference>
<dbReference type="InterPro" id="IPR036735">
    <property type="entry name" value="NGN_dom_sf"/>
</dbReference>
<reference evidence="6" key="1">
    <citation type="submission" date="2016-11" db="EMBL/GenBank/DDBJ databases">
        <authorList>
            <person name="Varghese N."/>
            <person name="Submissions S."/>
        </authorList>
    </citation>
    <scope>NUCLEOTIDE SEQUENCE [LARGE SCALE GENOMIC DNA]</scope>
    <source>
        <strain evidence="6">CGMCC 1.10835</strain>
    </source>
</reference>
<accession>A0A1M6RVM4</accession>
<keyword evidence="2" id="KW-0805">Transcription regulation</keyword>
<dbReference type="InterPro" id="IPR010215">
    <property type="entry name" value="Transcription_antiterm_RfaH"/>
</dbReference>
<dbReference type="CDD" id="cd09892">
    <property type="entry name" value="NGN_SP_RfaH"/>
    <property type="match status" value="1"/>
</dbReference>
<protein>
    <submittedName>
        <fullName evidence="5">Transcriptional antiterminator RfaH</fullName>
    </submittedName>
</protein>
<dbReference type="Pfam" id="PF02357">
    <property type="entry name" value="NusG"/>
    <property type="match status" value="1"/>
</dbReference>
<evidence type="ECO:0000313" key="5">
    <source>
        <dbReference type="EMBL" id="SHK36521.1"/>
    </source>
</evidence>
<dbReference type="RefSeq" id="WP_072796712.1">
    <property type="nucleotide sequence ID" value="NZ_FRAQ01000001.1"/>
</dbReference>
<evidence type="ECO:0000256" key="1">
    <source>
        <dbReference type="ARBA" id="ARBA00022814"/>
    </source>
</evidence>
<dbReference type="InterPro" id="IPR008991">
    <property type="entry name" value="Translation_prot_SH3-like_sf"/>
</dbReference>
<dbReference type="NCBIfam" id="TIGR01955">
    <property type="entry name" value="RfaH"/>
    <property type="match status" value="1"/>
</dbReference>
<feature type="domain" description="NusG-like N-terminal" evidence="4">
    <location>
        <begin position="1"/>
        <end position="99"/>
    </location>
</feature>
<dbReference type="EMBL" id="FRAQ01000001">
    <property type="protein sequence ID" value="SHK36521.1"/>
    <property type="molecule type" value="Genomic_DNA"/>
</dbReference>
<keyword evidence="6" id="KW-1185">Reference proteome</keyword>
<dbReference type="OrthoDB" id="9790639at2"/>
<sequence>MTWYALQHKPAQGDRALAHLQNQDIVCFYPKIQVEKIKAGKRTQKLEPLFRGYMFVNLEQTDPSWAKLRSTRGVVRVVSFANKPAGISGDVIQQIKDSLDSVAQQGGLKYGEAVQLGEGPFEGINAVFQAYDGEERAIVLINFMQKQQRVKVPVSAIKR</sequence>
<dbReference type="InterPro" id="IPR006645">
    <property type="entry name" value="NGN-like_dom"/>
</dbReference>
<organism evidence="5 6">
    <name type="scientific">Marinobacter antarcticus</name>
    <dbReference type="NCBI Taxonomy" id="564117"/>
    <lineage>
        <taxon>Bacteria</taxon>
        <taxon>Pseudomonadati</taxon>
        <taxon>Pseudomonadota</taxon>
        <taxon>Gammaproteobacteria</taxon>
        <taxon>Pseudomonadales</taxon>
        <taxon>Marinobacteraceae</taxon>
        <taxon>Marinobacter</taxon>
    </lineage>
</organism>